<accession>A0A3P6A0I3</accession>
<dbReference type="EnsemblPlants" id="Bra005889.1">
    <property type="protein sequence ID" value="Bra005889.1-P"/>
    <property type="gene ID" value="Bra005889"/>
</dbReference>
<reference evidence="3" key="2">
    <citation type="journal article" date="2018" name="Hortic Res">
        <title>Improved Brassica rapa reference genome by single-molecule sequencing and chromosome conformation capture technologies.</title>
        <authorList>
            <person name="Zhang L."/>
            <person name="Cai X."/>
            <person name="Wu J."/>
            <person name="Liu M."/>
            <person name="Grob S."/>
            <person name="Cheng F."/>
            <person name="Liang J."/>
            <person name="Cai C."/>
            <person name="Liu Z."/>
            <person name="Liu B."/>
            <person name="Wang F."/>
            <person name="Li S."/>
            <person name="Liu F."/>
            <person name="Li X."/>
            <person name="Cheng L."/>
            <person name="Yang W."/>
            <person name="Li M.H."/>
            <person name="Grossniklaus U."/>
            <person name="Zheng H."/>
            <person name="Wang X."/>
        </authorList>
    </citation>
    <scope>NUCLEOTIDE SEQUENCE [LARGE SCALE GENOMIC DNA]</scope>
    <source>
        <strain evidence="3">cv. Chiifu-401-42</strain>
    </source>
</reference>
<dbReference type="EMBL" id="LR031572">
    <property type="protein sequence ID" value="VDC78410.1"/>
    <property type="molecule type" value="Genomic_DNA"/>
</dbReference>
<dbReference type="Gene3D" id="2.40.50.140">
    <property type="entry name" value="Nucleic acid-binding proteins"/>
    <property type="match status" value="1"/>
</dbReference>
<proteinExistence type="predicted"/>
<protein>
    <submittedName>
        <fullName evidence="1 2">Uncharacterized protein</fullName>
    </submittedName>
</protein>
<reference evidence="2" key="4">
    <citation type="submission" date="2023-03" db="UniProtKB">
        <authorList>
            <consortium name="EnsemblPlants"/>
        </authorList>
    </citation>
    <scope>IDENTIFICATION</scope>
    <source>
        <strain evidence="2">cv. Chiifu-401-42</strain>
    </source>
</reference>
<sequence length="115" mass="13038">MSSKSLTLPRYPIPDEMFRLLNLQAIDFLCIGKVMGIQTDKGWCYIGCSKKLLQGESSFTRTVCTNPNVVASLRCRVELTILDETEEAIFAAFSEMIKLTTFTLLKLGNTWFIFN</sequence>
<reference evidence="1" key="3">
    <citation type="submission" date="2018-11" db="EMBL/GenBank/DDBJ databases">
        <authorList>
            <consortium name="Genoscope - CEA"/>
            <person name="William W."/>
        </authorList>
    </citation>
    <scope>NUCLEOTIDE SEQUENCE</scope>
</reference>
<evidence type="ECO:0000313" key="3">
    <source>
        <dbReference type="Proteomes" id="UP000011750"/>
    </source>
</evidence>
<dbReference type="AlphaFoldDB" id="M4CNV1"/>
<dbReference type="InParanoid" id="M4CNV1"/>
<dbReference type="InterPro" id="IPR012340">
    <property type="entry name" value="NA-bd_OB-fold"/>
</dbReference>
<reference evidence="3" key="1">
    <citation type="journal article" date="2011" name="Nat. Genet.">
        <title>The genome of the mesopolyploid crop species Brassica rapa.</title>
        <authorList>
            <consortium name="Brassica rapa Genome Sequencing Project Consortium"/>
            <person name="Wang X."/>
            <person name="Wang H."/>
            <person name="Wang J."/>
            <person name="Sun R."/>
            <person name="Wu J."/>
            <person name="Liu S."/>
            <person name="Bai Y."/>
            <person name="Mun J.H."/>
            <person name="Bancroft I."/>
            <person name="Cheng F."/>
            <person name="Huang S."/>
            <person name="Li X."/>
            <person name="Hua W."/>
            <person name="Wang J."/>
            <person name="Wang X."/>
            <person name="Freeling M."/>
            <person name="Pires J.C."/>
            <person name="Paterson A.H."/>
            <person name="Chalhoub B."/>
            <person name="Wang B."/>
            <person name="Hayward A."/>
            <person name="Sharpe A.G."/>
            <person name="Park B.S."/>
            <person name="Weisshaar B."/>
            <person name="Liu B."/>
            <person name="Li B."/>
            <person name="Liu B."/>
            <person name="Tong C."/>
            <person name="Song C."/>
            <person name="Duran C."/>
            <person name="Peng C."/>
            <person name="Geng C."/>
            <person name="Koh C."/>
            <person name="Lin C."/>
            <person name="Edwards D."/>
            <person name="Mu D."/>
            <person name="Shen D."/>
            <person name="Soumpourou E."/>
            <person name="Li F."/>
            <person name="Fraser F."/>
            <person name="Conant G."/>
            <person name="Lassalle G."/>
            <person name="King G.J."/>
            <person name="Bonnema G."/>
            <person name="Tang H."/>
            <person name="Wang H."/>
            <person name="Belcram H."/>
            <person name="Zhou H."/>
            <person name="Hirakawa H."/>
            <person name="Abe H."/>
            <person name="Guo H."/>
            <person name="Wang H."/>
            <person name="Jin H."/>
            <person name="Parkin I.A."/>
            <person name="Batley J."/>
            <person name="Kim J.S."/>
            <person name="Just J."/>
            <person name="Li J."/>
            <person name="Xu J."/>
            <person name="Deng J."/>
            <person name="Kim J.A."/>
            <person name="Li J."/>
            <person name="Yu J."/>
            <person name="Meng J."/>
            <person name="Wang J."/>
            <person name="Min J."/>
            <person name="Poulain J."/>
            <person name="Wang J."/>
            <person name="Hatakeyama K."/>
            <person name="Wu K."/>
            <person name="Wang L."/>
            <person name="Fang L."/>
            <person name="Trick M."/>
            <person name="Links M.G."/>
            <person name="Zhao M."/>
            <person name="Jin M."/>
            <person name="Ramchiary N."/>
            <person name="Drou N."/>
            <person name="Berkman P.J."/>
            <person name="Cai Q."/>
            <person name="Huang Q."/>
            <person name="Li R."/>
            <person name="Tabata S."/>
            <person name="Cheng S."/>
            <person name="Zhang S."/>
            <person name="Zhang S."/>
            <person name="Huang S."/>
            <person name="Sato S."/>
            <person name="Sun S."/>
            <person name="Kwon S.J."/>
            <person name="Choi S.R."/>
            <person name="Lee T.H."/>
            <person name="Fan W."/>
            <person name="Zhao X."/>
            <person name="Tan X."/>
            <person name="Xu X."/>
            <person name="Wang Y."/>
            <person name="Qiu Y."/>
            <person name="Yin Y."/>
            <person name="Li Y."/>
            <person name="Du Y."/>
            <person name="Liao Y."/>
            <person name="Lim Y."/>
            <person name="Narusaka Y."/>
            <person name="Wang Y."/>
            <person name="Wang Z."/>
            <person name="Li Z."/>
            <person name="Wang Z."/>
            <person name="Xiong Z."/>
            <person name="Zhang Z."/>
        </authorList>
    </citation>
    <scope>NUCLEOTIDE SEQUENCE [LARGE SCALE GENOMIC DNA]</scope>
    <source>
        <strain evidence="3">cv. Chiifu-401-42</strain>
    </source>
</reference>
<evidence type="ECO:0000313" key="2">
    <source>
        <dbReference type="EnsemblPlants" id="Bra005889.1-P"/>
    </source>
</evidence>
<accession>M4CNV1</accession>
<organism evidence="2 3">
    <name type="scientific">Brassica campestris</name>
    <name type="common">Field mustard</name>
    <dbReference type="NCBI Taxonomy" id="3711"/>
    <lineage>
        <taxon>Eukaryota</taxon>
        <taxon>Viridiplantae</taxon>
        <taxon>Streptophyta</taxon>
        <taxon>Embryophyta</taxon>
        <taxon>Tracheophyta</taxon>
        <taxon>Spermatophyta</taxon>
        <taxon>Magnoliopsida</taxon>
        <taxon>eudicotyledons</taxon>
        <taxon>Gunneridae</taxon>
        <taxon>Pentapetalae</taxon>
        <taxon>rosids</taxon>
        <taxon>malvids</taxon>
        <taxon>Brassicales</taxon>
        <taxon>Brassicaceae</taxon>
        <taxon>Brassiceae</taxon>
        <taxon>Brassica</taxon>
    </lineage>
</organism>
<dbReference type="Proteomes" id="UP000011750">
    <property type="component" value="Chromosome A03"/>
</dbReference>
<dbReference type="HOGENOM" id="CLU_2112317_0_0_1"/>
<name>M4CNV1_BRACM</name>
<dbReference type="Gramene" id="Bra005889.1">
    <property type="protein sequence ID" value="Bra005889.1-P"/>
    <property type="gene ID" value="Bra005889"/>
</dbReference>
<evidence type="ECO:0000313" key="1">
    <source>
        <dbReference type="EMBL" id="VDC78410.1"/>
    </source>
</evidence>
<keyword evidence="3" id="KW-1185">Reference proteome</keyword>
<dbReference type="SUPFAM" id="SSF50249">
    <property type="entry name" value="Nucleic acid-binding proteins"/>
    <property type="match status" value="1"/>
</dbReference>
<dbReference type="OMA" id="MIEFLCA"/>
<gene>
    <name evidence="1" type="ORF">BRAA03T09628Z</name>
</gene>